<dbReference type="GO" id="GO:0005737">
    <property type="term" value="C:cytoplasm"/>
    <property type="evidence" value="ECO:0007669"/>
    <property type="project" value="TreeGrafter"/>
</dbReference>
<sequence length="192" mass="22743">MLTYRVDDEITLRLLDVHHALTLFRCIQVNRKHLRRWLLWVAETLCVEDCWKFILYTHKKAAKEEEFHFGIWYRGELSGVIGAHSIDWTTKSAEVGYWLSESLQGRGIVTRSVLHMIRFLFEEHDMNRVEIRCALSNLKSQAIPRRLGFQLVGMLREAEKVEGQLENLLIFELLRSEWKSIYQNVVVDTWNP</sequence>
<protein>
    <submittedName>
        <fullName evidence="2">Ribosomal-protein-serine acetyltransferase</fullName>
    </submittedName>
</protein>
<keyword evidence="2" id="KW-0808">Transferase</keyword>
<dbReference type="GO" id="GO:1990189">
    <property type="term" value="F:protein N-terminal-serine acetyltransferase activity"/>
    <property type="evidence" value="ECO:0007669"/>
    <property type="project" value="TreeGrafter"/>
</dbReference>
<dbReference type="STRING" id="112248.SAMN05444392_103273"/>
<dbReference type="PANTHER" id="PTHR43441">
    <property type="entry name" value="RIBOSOMAL-PROTEIN-SERINE ACETYLTRANSFERASE"/>
    <property type="match status" value="1"/>
</dbReference>
<dbReference type="EMBL" id="FQVL01000003">
    <property type="protein sequence ID" value="SHE82003.1"/>
    <property type="molecule type" value="Genomic_DNA"/>
</dbReference>
<dbReference type="Pfam" id="PF13302">
    <property type="entry name" value="Acetyltransf_3"/>
    <property type="match status" value="1"/>
</dbReference>
<keyword evidence="3" id="KW-1185">Reference proteome</keyword>
<dbReference type="SUPFAM" id="SSF55729">
    <property type="entry name" value="Acyl-CoA N-acyltransferases (Nat)"/>
    <property type="match status" value="1"/>
</dbReference>
<dbReference type="InterPro" id="IPR051908">
    <property type="entry name" value="Ribosomal_N-acetyltransferase"/>
</dbReference>
<dbReference type="AlphaFoldDB" id="A0A1M4WLS1"/>
<dbReference type="GO" id="GO:0008999">
    <property type="term" value="F:protein-N-terminal-alanine acetyltransferase activity"/>
    <property type="evidence" value="ECO:0007669"/>
    <property type="project" value="TreeGrafter"/>
</dbReference>
<dbReference type="InterPro" id="IPR016181">
    <property type="entry name" value="Acyl_CoA_acyltransferase"/>
</dbReference>
<accession>A0A1M4WLS1</accession>
<organism evidence="2 3">
    <name type="scientific">Seinonella peptonophila</name>
    <dbReference type="NCBI Taxonomy" id="112248"/>
    <lineage>
        <taxon>Bacteria</taxon>
        <taxon>Bacillati</taxon>
        <taxon>Bacillota</taxon>
        <taxon>Bacilli</taxon>
        <taxon>Bacillales</taxon>
        <taxon>Thermoactinomycetaceae</taxon>
        <taxon>Seinonella</taxon>
    </lineage>
</organism>
<gene>
    <name evidence="2" type="ORF">SAMN05444392_103273</name>
</gene>
<proteinExistence type="predicted"/>
<dbReference type="Proteomes" id="UP000184476">
    <property type="component" value="Unassembled WGS sequence"/>
</dbReference>
<dbReference type="Gene3D" id="3.40.630.30">
    <property type="match status" value="1"/>
</dbReference>
<evidence type="ECO:0000259" key="1">
    <source>
        <dbReference type="PROSITE" id="PS51186"/>
    </source>
</evidence>
<reference evidence="2 3" key="1">
    <citation type="submission" date="2016-11" db="EMBL/GenBank/DDBJ databases">
        <authorList>
            <person name="Jaros S."/>
            <person name="Januszkiewicz K."/>
            <person name="Wedrychowicz H."/>
        </authorList>
    </citation>
    <scope>NUCLEOTIDE SEQUENCE [LARGE SCALE GENOMIC DNA]</scope>
    <source>
        <strain evidence="2 3">DSM 44666</strain>
    </source>
</reference>
<dbReference type="InterPro" id="IPR000182">
    <property type="entry name" value="GNAT_dom"/>
</dbReference>
<dbReference type="PANTHER" id="PTHR43441:SF12">
    <property type="entry name" value="RIBOSOMAL N-ACETYLTRANSFERASE YDAF-RELATED"/>
    <property type="match status" value="1"/>
</dbReference>
<evidence type="ECO:0000313" key="2">
    <source>
        <dbReference type="EMBL" id="SHE82003.1"/>
    </source>
</evidence>
<evidence type="ECO:0000313" key="3">
    <source>
        <dbReference type="Proteomes" id="UP000184476"/>
    </source>
</evidence>
<dbReference type="PROSITE" id="PS51186">
    <property type="entry name" value="GNAT"/>
    <property type="match status" value="1"/>
</dbReference>
<name>A0A1M4WLS1_9BACL</name>
<feature type="domain" description="N-acetyltransferase" evidence="1">
    <location>
        <begin position="10"/>
        <end position="174"/>
    </location>
</feature>